<dbReference type="EMBL" id="KK784907">
    <property type="protein sequence ID" value="KDO64410.1"/>
    <property type="molecule type" value="Genomic_DNA"/>
</dbReference>
<gene>
    <name evidence="2" type="ORF">CISIN_1g035091mg</name>
</gene>
<sequence>MIHLCCNLAVSCMNSTAILLLQQVVTDFILKTNLEIPKSNEDNRNFLGKKKKKFDDCNFLRVEKISMIAISEV</sequence>
<organism evidence="2 3">
    <name type="scientific">Citrus sinensis</name>
    <name type="common">Sweet orange</name>
    <name type="synonym">Citrus aurantium var. sinensis</name>
    <dbReference type="NCBI Taxonomy" id="2711"/>
    <lineage>
        <taxon>Eukaryota</taxon>
        <taxon>Viridiplantae</taxon>
        <taxon>Streptophyta</taxon>
        <taxon>Embryophyta</taxon>
        <taxon>Tracheophyta</taxon>
        <taxon>Spermatophyta</taxon>
        <taxon>Magnoliopsida</taxon>
        <taxon>eudicotyledons</taxon>
        <taxon>Gunneridae</taxon>
        <taxon>Pentapetalae</taxon>
        <taxon>rosids</taxon>
        <taxon>malvids</taxon>
        <taxon>Sapindales</taxon>
        <taxon>Rutaceae</taxon>
        <taxon>Aurantioideae</taxon>
        <taxon>Citrus</taxon>
    </lineage>
</organism>
<dbReference type="AlphaFoldDB" id="A0A067FE38"/>
<evidence type="ECO:0000313" key="3">
    <source>
        <dbReference type="Proteomes" id="UP000027120"/>
    </source>
</evidence>
<evidence type="ECO:0000313" key="2">
    <source>
        <dbReference type="EMBL" id="KDO64410.1"/>
    </source>
</evidence>
<reference evidence="2 3" key="1">
    <citation type="submission" date="2014-04" db="EMBL/GenBank/DDBJ databases">
        <authorList>
            <consortium name="International Citrus Genome Consortium"/>
            <person name="Gmitter F."/>
            <person name="Chen C."/>
            <person name="Farmerie W."/>
            <person name="Harkins T."/>
            <person name="Desany B."/>
            <person name="Mohiuddin M."/>
            <person name="Kodira C."/>
            <person name="Borodovsky M."/>
            <person name="Lomsadze A."/>
            <person name="Burns P."/>
            <person name="Jenkins J."/>
            <person name="Prochnik S."/>
            <person name="Shu S."/>
            <person name="Chapman J."/>
            <person name="Pitluck S."/>
            <person name="Schmutz J."/>
            <person name="Rokhsar D."/>
        </authorList>
    </citation>
    <scope>NUCLEOTIDE SEQUENCE</scope>
</reference>
<accession>A0A067FE38</accession>
<feature type="chain" id="PRO_5001641045" evidence="1">
    <location>
        <begin position="18"/>
        <end position="73"/>
    </location>
</feature>
<feature type="signal peptide" evidence="1">
    <location>
        <begin position="1"/>
        <end position="17"/>
    </location>
</feature>
<keyword evidence="3" id="KW-1185">Reference proteome</keyword>
<evidence type="ECO:0000256" key="1">
    <source>
        <dbReference type="SAM" id="SignalP"/>
    </source>
</evidence>
<proteinExistence type="predicted"/>
<protein>
    <submittedName>
        <fullName evidence="2">Uncharacterized protein</fullName>
    </submittedName>
</protein>
<keyword evidence="1" id="KW-0732">Signal</keyword>
<dbReference type="Proteomes" id="UP000027120">
    <property type="component" value="Unassembled WGS sequence"/>
</dbReference>
<name>A0A067FE38_CITSI</name>